<feature type="region of interest" description="Disordered" evidence="13">
    <location>
        <begin position="1"/>
        <end position="49"/>
    </location>
</feature>
<dbReference type="SMART" id="SM00355">
    <property type="entry name" value="ZnF_C2H2"/>
    <property type="match status" value="5"/>
</dbReference>
<evidence type="ECO:0000259" key="14">
    <source>
        <dbReference type="PROSITE" id="PS50157"/>
    </source>
</evidence>
<dbReference type="Proteomes" id="UP000801492">
    <property type="component" value="Unassembled WGS sequence"/>
</dbReference>
<evidence type="ECO:0000256" key="13">
    <source>
        <dbReference type="SAM" id="MobiDB-lite"/>
    </source>
</evidence>
<evidence type="ECO:0000256" key="9">
    <source>
        <dbReference type="ARBA" id="ARBA00064979"/>
    </source>
</evidence>
<evidence type="ECO:0000256" key="8">
    <source>
        <dbReference type="ARBA" id="ARBA00037948"/>
    </source>
</evidence>
<dbReference type="AlphaFoldDB" id="A0A8K0C5M4"/>
<feature type="domain" description="C2H2-type" evidence="14">
    <location>
        <begin position="355"/>
        <end position="382"/>
    </location>
</feature>
<keyword evidence="2" id="KW-0479">Metal-binding</keyword>
<dbReference type="SUPFAM" id="SSF57667">
    <property type="entry name" value="beta-beta-alpha zinc fingers"/>
    <property type="match status" value="3"/>
</dbReference>
<feature type="domain" description="C2H2-type" evidence="14">
    <location>
        <begin position="327"/>
        <end position="354"/>
    </location>
</feature>
<protein>
    <recommendedName>
        <fullName evidence="10">Transcriptional repressor scratch 1</fullName>
    </recommendedName>
    <alternativeName>
        <fullName evidence="11">Scratch homolog 1 zinc finger protein</fullName>
    </alternativeName>
</protein>
<evidence type="ECO:0000313" key="15">
    <source>
        <dbReference type="EMBL" id="KAF2879167.1"/>
    </source>
</evidence>
<evidence type="ECO:0000256" key="3">
    <source>
        <dbReference type="ARBA" id="ARBA00022737"/>
    </source>
</evidence>
<evidence type="ECO:0000256" key="11">
    <source>
        <dbReference type="ARBA" id="ARBA00083685"/>
    </source>
</evidence>
<feature type="domain" description="C2H2-type" evidence="14">
    <location>
        <begin position="383"/>
        <end position="402"/>
    </location>
</feature>
<dbReference type="GO" id="GO:0005634">
    <property type="term" value="C:nucleus"/>
    <property type="evidence" value="ECO:0007669"/>
    <property type="project" value="UniProtKB-SubCell"/>
</dbReference>
<dbReference type="InterPro" id="IPR036236">
    <property type="entry name" value="Znf_C2H2_sf"/>
</dbReference>
<name>A0A8K0C5M4_IGNLU</name>
<dbReference type="GO" id="GO:0000978">
    <property type="term" value="F:RNA polymerase II cis-regulatory region sequence-specific DNA binding"/>
    <property type="evidence" value="ECO:0007669"/>
    <property type="project" value="TreeGrafter"/>
</dbReference>
<dbReference type="Gene3D" id="3.30.160.60">
    <property type="entry name" value="Classic Zinc Finger"/>
    <property type="match status" value="4"/>
</dbReference>
<comment type="subunit">
    <text evidence="9">Interacts (via SNAG domain) with LIMD1 (via LIM domains), WTIP (via LIM domains) and AJUBA (via LIM domains).</text>
</comment>
<dbReference type="PROSITE" id="PS00028">
    <property type="entry name" value="ZINC_FINGER_C2H2_1"/>
    <property type="match status" value="4"/>
</dbReference>
<evidence type="ECO:0000256" key="10">
    <source>
        <dbReference type="ARBA" id="ARBA00071743"/>
    </source>
</evidence>
<dbReference type="PROSITE" id="PS50157">
    <property type="entry name" value="ZINC_FINGER_C2H2_2"/>
    <property type="match status" value="5"/>
</dbReference>
<dbReference type="Pfam" id="PF00096">
    <property type="entry name" value="zf-C2H2"/>
    <property type="match status" value="4"/>
</dbReference>
<dbReference type="FunFam" id="3.30.160.60:FF:000043">
    <property type="entry name" value="Scratch family zinc finger 2"/>
    <property type="match status" value="1"/>
</dbReference>
<dbReference type="InterPro" id="IPR050527">
    <property type="entry name" value="Snail/Krueppel_Znf"/>
</dbReference>
<evidence type="ECO:0000256" key="6">
    <source>
        <dbReference type="ARBA" id="ARBA00023125"/>
    </source>
</evidence>
<sequence length="435" mass="48000">MEDFKARVEIEKEPSYHQQEFVPNGTVERTSPPPRTEDIISNHQDGGIPIFRIRSPEETEAAHDLLSLSQSLPPLPPPSIVTIHQSIPHGEEPSSPTRSYRPLSPEQQIPSYRTSSPVPVAIPNYQAPIVYVVQIPPAPTPPISECSSDTENHTLQISIDDNTQQDTVSIQSFSTNGDDILILPLSPESDNRPLDTTTAASKLTNSISPSHEELGDNENLKQTMSVIVSPTKTKPPPIRQQSKFFKVVPGDADGSSKLEAEEDSPKSSRYICMDCGKQYATSSNLSRHRQTHRSLDSQSAKKCMTCGKAYVSMPALAMHVLTHKLAHSCGVCGKQFSRPWLLQGHLRSHTGEKPYGCAHCGKAFADRSNLRAHMQTHSTDKNFRCPKCKKTFALKSYLNKHQESACWDYNKEVDADDPSDLVAANVQKILGSSSV</sequence>
<dbReference type="GO" id="GO:0007417">
    <property type="term" value="P:central nervous system development"/>
    <property type="evidence" value="ECO:0007669"/>
    <property type="project" value="UniProtKB-ARBA"/>
</dbReference>
<feature type="region of interest" description="Disordered" evidence="13">
    <location>
        <begin position="83"/>
        <end position="115"/>
    </location>
</feature>
<dbReference type="FunFam" id="3.30.160.60:FF:000446">
    <property type="entry name" value="Zinc finger protein"/>
    <property type="match status" value="1"/>
</dbReference>
<organism evidence="15 16">
    <name type="scientific">Ignelater luminosus</name>
    <name type="common">Cucubano</name>
    <name type="synonym">Pyrophorus luminosus</name>
    <dbReference type="NCBI Taxonomy" id="2038154"/>
    <lineage>
        <taxon>Eukaryota</taxon>
        <taxon>Metazoa</taxon>
        <taxon>Ecdysozoa</taxon>
        <taxon>Arthropoda</taxon>
        <taxon>Hexapoda</taxon>
        <taxon>Insecta</taxon>
        <taxon>Pterygota</taxon>
        <taxon>Neoptera</taxon>
        <taxon>Endopterygota</taxon>
        <taxon>Coleoptera</taxon>
        <taxon>Polyphaga</taxon>
        <taxon>Elateriformia</taxon>
        <taxon>Elateroidea</taxon>
        <taxon>Elateridae</taxon>
        <taxon>Agrypninae</taxon>
        <taxon>Pyrophorini</taxon>
        <taxon>Ignelater</taxon>
    </lineage>
</organism>
<evidence type="ECO:0000256" key="2">
    <source>
        <dbReference type="ARBA" id="ARBA00022723"/>
    </source>
</evidence>
<comment type="subcellular location">
    <subcellularLocation>
        <location evidence="1">Nucleus</location>
    </subcellularLocation>
</comment>
<dbReference type="GO" id="GO:2000177">
    <property type="term" value="P:regulation of neural precursor cell proliferation"/>
    <property type="evidence" value="ECO:0007669"/>
    <property type="project" value="UniProtKB-ARBA"/>
</dbReference>
<feature type="compositionally biased region" description="Basic and acidic residues" evidence="13">
    <location>
        <begin position="1"/>
        <end position="15"/>
    </location>
</feature>
<evidence type="ECO:0000256" key="4">
    <source>
        <dbReference type="ARBA" id="ARBA00022771"/>
    </source>
</evidence>
<feature type="domain" description="C2H2-type" evidence="14">
    <location>
        <begin position="270"/>
        <end position="297"/>
    </location>
</feature>
<keyword evidence="7" id="KW-0539">Nucleus</keyword>
<dbReference type="GO" id="GO:0008270">
    <property type="term" value="F:zinc ion binding"/>
    <property type="evidence" value="ECO:0007669"/>
    <property type="project" value="UniProtKB-KW"/>
</dbReference>
<keyword evidence="16" id="KW-1185">Reference proteome</keyword>
<dbReference type="PANTHER" id="PTHR24388">
    <property type="entry name" value="ZINC FINGER PROTEIN"/>
    <property type="match status" value="1"/>
</dbReference>
<dbReference type="FunFam" id="3.30.160.60:FF:000207">
    <property type="entry name" value="zinc finger protein SNAI2"/>
    <property type="match status" value="1"/>
</dbReference>
<dbReference type="PANTHER" id="PTHR24388:SF38">
    <property type="entry name" value="PROTEIN SNAIL"/>
    <property type="match status" value="1"/>
</dbReference>
<evidence type="ECO:0000256" key="7">
    <source>
        <dbReference type="ARBA" id="ARBA00023242"/>
    </source>
</evidence>
<keyword evidence="5" id="KW-0862">Zinc</keyword>
<dbReference type="FunFam" id="3.30.160.60:FF:000169">
    <property type="entry name" value="transcriptional repressor scratch 2"/>
    <property type="match status" value="1"/>
</dbReference>
<evidence type="ECO:0000256" key="5">
    <source>
        <dbReference type="ARBA" id="ARBA00022833"/>
    </source>
</evidence>
<dbReference type="GO" id="GO:0060562">
    <property type="term" value="P:epithelial tube morphogenesis"/>
    <property type="evidence" value="ECO:0007669"/>
    <property type="project" value="UniProtKB-ARBA"/>
</dbReference>
<comment type="caution">
    <text evidence="15">The sequence shown here is derived from an EMBL/GenBank/DDBJ whole genome shotgun (WGS) entry which is preliminary data.</text>
</comment>
<dbReference type="GO" id="GO:0045944">
    <property type="term" value="P:positive regulation of transcription by RNA polymerase II"/>
    <property type="evidence" value="ECO:0007669"/>
    <property type="project" value="UniProtKB-ARBA"/>
</dbReference>
<feature type="compositionally biased region" description="Polar residues" evidence="13">
    <location>
        <begin position="105"/>
        <end position="115"/>
    </location>
</feature>
<evidence type="ECO:0000256" key="12">
    <source>
        <dbReference type="PROSITE-ProRule" id="PRU00042"/>
    </source>
</evidence>
<dbReference type="OrthoDB" id="5428132at2759"/>
<evidence type="ECO:0000256" key="1">
    <source>
        <dbReference type="ARBA" id="ARBA00004123"/>
    </source>
</evidence>
<dbReference type="EMBL" id="VTPC01091220">
    <property type="protein sequence ID" value="KAF2879167.1"/>
    <property type="molecule type" value="Genomic_DNA"/>
</dbReference>
<dbReference type="GO" id="GO:0055059">
    <property type="term" value="P:asymmetric neuroblast division"/>
    <property type="evidence" value="ECO:0007669"/>
    <property type="project" value="UniProtKB-ARBA"/>
</dbReference>
<keyword evidence="4 12" id="KW-0863">Zinc-finger</keyword>
<feature type="domain" description="C2H2-type" evidence="14">
    <location>
        <begin position="301"/>
        <end position="323"/>
    </location>
</feature>
<reference evidence="15" key="1">
    <citation type="submission" date="2019-08" db="EMBL/GenBank/DDBJ databases">
        <title>The genome of the North American firefly Photinus pyralis.</title>
        <authorList>
            <consortium name="Photinus pyralis genome working group"/>
            <person name="Fallon T.R."/>
            <person name="Sander Lower S.E."/>
            <person name="Weng J.-K."/>
        </authorList>
    </citation>
    <scope>NUCLEOTIDE SEQUENCE</scope>
    <source>
        <strain evidence="15">TRF0915ILg1</strain>
        <tissue evidence="15">Whole body</tissue>
    </source>
</reference>
<keyword evidence="3" id="KW-0677">Repeat</keyword>
<dbReference type="InterPro" id="IPR013087">
    <property type="entry name" value="Znf_C2H2_type"/>
</dbReference>
<evidence type="ECO:0000313" key="16">
    <source>
        <dbReference type="Proteomes" id="UP000801492"/>
    </source>
</evidence>
<proteinExistence type="inferred from homology"/>
<accession>A0A8K0C5M4</accession>
<gene>
    <name evidence="15" type="ORF">ILUMI_27019</name>
</gene>
<keyword evidence="6" id="KW-0238">DNA-binding</keyword>
<comment type="similarity">
    <text evidence="8">Belongs to the snail C2H2-type zinc-finger protein family.</text>
</comment>
<dbReference type="GO" id="GO:0000981">
    <property type="term" value="F:DNA-binding transcription factor activity, RNA polymerase II-specific"/>
    <property type="evidence" value="ECO:0007669"/>
    <property type="project" value="TreeGrafter"/>
</dbReference>